<evidence type="ECO:0000259" key="9">
    <source>
        <dbReference type="PROSITE" id="PS50026"/>
    </source>
</evidence>
<dbReference type="Pfam" id="PF13947">
    <property type="entry name" value="GUB_WAK_bind"/>
    <property type="match status" value="1"/>
</dbReference>
<evidence type="ECO:0000313" key="10">
    <source>
        <dbReference type="EMBL" id="CAK9141605.1"/>
    </source>
</evidence>
<comment type="subcellular location">
    <subcellularLocation>
        <location evidence="1">Membrane</location>
        <topology evidence="1">Single-pass membrane protein</topology>
    </subcellularLocation>
</comment>
<keyword evidence="7" id="KW-0245">EGF-like domain</keyword>
<dbReference type="EMBL" id="CAUOFW020001156">
    <property type="protein sequence ID" value="CAK9141605.1"/>
    <property type="molecule type" value="Genomic_DNA"/>
</dbReference>
<comment type="catalytic activity">
    <reaction evidence="6">
        <text>L-seryl-[protein] + ATP = O-phospho-L-seryl-[protein] + ADP + H(+)</text>
        <dbReference type="Rhea" id="RHEA:17989"/>
        <dbReference type="Rhea" id="RHEA-COMP:9863"/>
        <dbReference type="Rhea" id="RHEA-COMP:11604"/>
        <dbReference type="ChEBI" id="CHEBI:15378"/>
        <dbReference type="ChEBI" id="CHEBI:29999"/>
        <dbReference type="ChEBI" id="CHEBI:30616"/>
        <dbReference type="ChEBI" id="CHEBI:83421"/>
        <dbReference type="ChEBI" id="CHEBI:456216"/>
        <dbReference type="EC" id="2.7.11.1"/>
    </reaction>
</comment>
<proteinExistence type="predicted"/>
<evidence type="ECO:0000256" key="1">
    <source>
        <dbReference type="ARBA" id="ARBA00004167"/>
    </source>
</evidence>
<evidence type="ECO:0000256" key="4">
    <source>
        <dbReference type="ARBA" id="ARBA00023180"/>
    </source>
</evidence>
<dbReference type="Proteomes" id="UP001642360">
    <property type="component" value="Unassembled WGS sequence"/>
</dbReference>
<dbReference type="InterPro" id="IPR000742">
    <property type="entry name" value="EGF"/>
</dbReference>
<evidence type="ECO:0000256" key="7">
    <source>
        <dbReference type="PROSITE-ProRule" id="PRU00076"/>
    </source>
</evidence>
<comment type="catalytic activity">
    <reaction evidence="5">
        <text>L-threonyl-[protein] + ATP = O-phospho-L-threonyl-[protein] + ADP + H(+)</text>
        <dbReference type="Rhea" id="RHEA:46608"/>
        <dbReference type="Rhea" id="RHEA-COMP:11060"/>
        <dbReference type="Rhea" id="RHEA-COMP:11605"/>
        <dbReference type="ChEBI" id="CHEBI:15378"/>
        <dbReference type="ChEBI" id="CHEBI:30013"/>
        <dbReference type="ChEBI" id="CHEBI:30616"/>
        <dbReference type="ChEBI" id="CHEBI:61977"/>
        <dbReference type="ChEBI" id="CHEBI:456216"/>
        <dbReference type="EC" id="2.7.11.1"/>
    </reaction>
</comment>
<comment type="caution">
    <text evidence="10">The sequence shown here is derived from an EMBL/GenBank/DDBJ whole genome shotgun (WGS) entry which is preliminary data.</text>
</comment>
<evidence type="ECO:0000313" key="11">
    <source>
        <dbReference type="Proteomes" id="UP001642360"/>
    </source>
</evidence>
<evidence type="ECO:0000256" key="8">
    <source>
        <dbReference type="SAM" id="SignalP"/>
    </source>
</evidence>
<dbReference type="InterPro" id="IPR032872">
    <property type="entry name" value="WAK_assoc_C"/>
</dbReference>
<protein>
    <recommendedName>
        <fullName evidence="2">non-specific serine/threonine protein kinase</fullName>
        <ecNumber evidence="2">2.7.11.1</ecNumber>
    </recommendedName>
</protein>
<name>A0ABC8R9F2_9AQUA</name>
<sequence length="289" mass="31807">MKTLPISLPHFPFICFILVVLVHLSLCLGDKNNLSTACGALFNCGNITGVDYPFRGSDQPKECGHPGLELHCVDNIVKIEIRKVKYRVLAIKQDTWTLTLTRDDFTGDICIQEFVNTTLDYTLFDYASGYENLTLFYGCPPLGIPIPWQFTCPVNGTSYKNGFFELGAQGPGTCQVSVIVPIRTSFFYEIGVSFSPYHVIEEGFEVTWKVDSEACNGCRNSGGRCGYDLNMNKFSCFCPNQFSGNPTCNSSPEHGESSLQASPTVSPVASGMLLGEKYLQAFSLISIIS</sequence>
<feature type="signal peptide" evidence="8">
    <location>
        <begin position="1"/>
        <end position="29"/>
    </location>
</feature>
<keyword evidence="4" id="KW-0325">Glycoprotein</keyword>
<dbReference type="PANTHER" id="PTHR33138">
    <property type="entry name" value="OS01G0690200 PROTEIN"/>
    <property type="match status" value="1"/>
</dbReference>
<evidence type="ECO:0000256" key="2">
    <source>
        <dbReference type="ARBA" id="ARBA00012513"/>
    </source>
</evidence>
<feature type="disulfide bond" evidence="7">
    <location>
        <begin position="215"/>
        <end position="225"/>
    </location>
</feature>
<dbReference type="PANTHER" id="PTHR33138:SF11">
    <property type="entry name" value="KINASE-LIKE PROTEIN"/>
    <property type="match status" value="1"/>
</dbReference>
<feature type="chain" id="PRO_5044826040" description="non-specific serine/threonine protein kinase" evidence="8">
    <location>
        <begin position="30"/>
        <end position="289"/>
    </location>
</feature>
<dbReference type="InterPro" id="IPR025287">
    <property type="entry name" value="WAK_GUB"/>
</dbReference>
<dbReference type="EC" id="2.7.11.1" evidence="2"/>
<reference evidence="10 11" key="1">
    <citation type="submission" date="2024-02" db="EMBL/GenBank/DDBJ databases">
        <authorList>
            <person name="Vignale AGUSTIN F."/>
            <person name="Sosa J E."/>
            <person name="Modenutti C."/>
        </authorList>
    </citation>
    <scope>NUCLEOTIDE SEQUENCE [LARGE SCALE GENOMIC DNA]</scope>
</reference>
<dbReference type="GO" id="GO:0004674">
    <property type="term" value="F:protein serine/threonine kinase activity"/>
    <property type="evidence" value="ECO:0007669"/>
    <property type="project" value="UniProtKB-EC"/>
</dbReference>
<keyword evidence="7" id="KW-1015">Disulfide bond</keyword>
<evidence type="ECO:0000256" key="6">
    <source>
        <dbReference type="ARBA" id="ARBA00048679"/>
    </source>
</evidence>
<gene>
    <name evidence="10" type="ORF">ILEXP_LOCUS9198</name>
</gene>
<evidence type="ECO:0000256" key="5">
    <source>
        <dbReference type="ARBA" id="ARBA00047899"/>
    </source>
</evidence>
<organism evidence="10 11">
    <name type="scientific">Ilex paraguariensis</name>
    <name type="common">yerba mate</name>
    <dbReference type="NCBI Taxonomy" id="185542"/>
    <lineage>
        <taxon>Eukaryota</taxon>
        <taxon>Viridiplantae</taxon>
        <taxon>Streptophyta</taxon>
        <taxon>Embryophyta</taxon>
        <taxon>Tracheophyta</taxon>
        <taxon>Spermatophyta</taxon>
        <taxon>Magnoliopsida</taxon>
        <taxon>eudicotyledons</taxon>
        <taxon>Gunneridae</taxon>
        <taxon>Pentapetalae</taxon>
        <taxon>asterids</taxon>
        <taxon>campanulids</taxon>
        <taxon>Aquifoliales</taxon>
        <taxon>Aquifoliaceae</taxon>
        <taxon>Ilex</taxon>
    </lineage>
</organism>
<dbReference type="GO" id="GO:0016020">
    <property type="term" value="C:membrane"/>
    <property type="evidence" value="ECO:0007669"/>
    <property type="project" value="UniProtKB-SubCell"/>
</dbReference>
<feature type="domain" description="EGF-like" evidence="9">
    <location>
        <begin position="211"/>
        <end position="249"/>
    </location>
</feature>
<dbReference type="Pfam" id="PF14380">
    <property type="entry name" value="WAK_assoc"/>
    <property type="match status" value="1"/>
</dbReference>
<keyword evidence="11" id="KW-1185">Reference proteome</keyword>
<keyword evidence="3 8" id="KW-0732">Signal</keyword>
<evidence type="ECO:0000256" key="3">
    <source>
        <dbReference type="ARBA" id="ARBA00022729"/>
    </source>
</evidence>
<comment type="caution">
    <text evidence="7">Lacks conserved residue(s) required for the propagation of feature annotation.</text>
</comment>
<dbReference type="PROSITE" id="PS50026">
    <property type="entry name" value="EGF_3"/>
    <property type="match status" value="1"/>
</dbReference>
<dbReference type="AlphaFoldDB" id="A0ABC8R9F2"/>
<accession>A0ABC8R9F2</accession>